<dbReference type="KEGG" id="qsa:O6P43_026264"/>
<comment type="subcellular location">
    <subcellularLocation>
        <location evidence="1">Nucleus</location>
    </subcellularLocation>
</comment>
<proteinExistence type="predicted"/>
<keyword evidence="4" id="KW-0805">Transcription regulation</keyword>
<reference evidence="9" key="1">
    <citation type="journal article" date="2023" name="Science">
        <title>Elucidation of the pathway for biosynthesis of saponin adjuvants from the soapbark tree.</title>
        <authorList>
            <person name="Reed J."/>
            <person name="Orme A."/>
            <person name="El-Demerdash A."/>
            <person name="Owen C."/>
            <person name="Martin L.B.B."/>
            <person name="Misra R.C."/>
            <person name="Kikuchi S."/>
            <person name="Rejzek M."/>
            <person name="Martin A.C."/>
            <person name="Harkess A."/>
            <person name="Leebens-Mack J."/>
            <person name="Louveau T."/>
            <person name="Stephenson M.J."/>
            <person name="Osbourn A."/>
        </authorList>
    </citation>
    <scope>NUCLEOTIDE SEQUENCE</scope>
    <source>
        <strain evidence="9">S10</strain>
    </source>
</reference>
<comment type="caution">
    <text evidence="9">The sequence shown here is derived from an EMBL/GenBank/DDBJ whole genome shotgun (WGS) entry which is preliminary data.</text>
</comment>
<dbReference type="FunFam" id="1.10.10.60:FF:000002">
    <property type="entry name" value="Myb family transcription factor"/>
    <property type="match status" value="1"/>
</dbReference>
<dbReference type="GO" id="GO:0005634">
    <property type="term" value="C:nucleus"/>
    <property type="evidence" value="ECO:0007669"/>
    <property type="project" value="UniProtKB-SubCell"/>
</dbReference>
<dbReference type="PANTHER" id="PTHR31496">
    <property type="entry name" value="TRANSCRIPTION FACTOR KAN2-RELATED"/>
    <property type="match status" value="1"/>
</dbReference>
<keyword evidence="10" id="KW-1185">Reference proteome</keyword>
<dbReference type="InterPro" id="IPR001005">
    <property type="entry name" value="SANT/Myb"/>
</dbReference>
<feature type="region of interest" description="Disordered" evidence="7">
    <location>
        <begin position="1"/>
        <end position="41"/>
    </location>
</feature>
<feature type="domain" description="HTH myb-type" evidence="8">
    <location>
        <begin position="60"/>
        <end position="115"/>
    </location>
</feature>
<evidence type="ECO:0000313" key="9">
    <source>
        <dbReference type="EMBL" id="KAJ7950021.1"/>
    </source>
</evidence>
<dbReference type="Pfam" id="PF00249">
    <property type="entry name" value="Myb_DNA-binding"/>
    <property type="match status" value="1"/>
</dbReference>
<dbReference type="GO" id="GO:0006355">
    <property type="term" value="P:regulation of DNA-templated transcription"/>
    <property type="evidence" value="ECO:0007669"/>
    <property type="project" value="InterPro"/>
</dbReference>
<sequence>MKMEESHGFECSKTNSFSEENEEESKANNGGSSRNISRVEEISEKKPQVLRSYVRSKSPRLQWTPDLHLRFVHAVQRLGGEDRATPKLVLQLMDIKGLSLAHVKSHLQMYRSKKMDDPNRVLADHSLLTIIQAYNQSQGSSFRYSRMSERIFGSNNVTKWTNYCDFHVGNSSSCGESQPTKTNHESFFTQSRLNDYDQIDHLNSLTRVRNLKSREFKSLYDAHAPFDHTGKKMKRNASENCDNDHDLALDLSLGLNSRNFVDDESTNWRGLEEKN</sequence>
<evidence type="ECO:0000256" key="4">
    <source>
        <dbReference type="ARBA" id="ARBA00023015"/>
    </source>
</evidence>
<evidence type="ECO:0000256" key="6">
    <source>
        <dbReference type="ARBA" id="ARBA00023242"/>
    </source>
</evidence>
<dbReference type="SUPFAM" id="SSF46689">
    <property type="entry name" value="Homeodomain-like"/>
    <property type="match status" value="1"/>
</dbReference>
<keyword evidence="6" id="KW-0539">Nucleus</keyword>
<organism evidence="9 10">
    <name type="scientific">Quillaja saponaria</name>
    <name type="common">Soap bark tree</name>
    <dbReference type="NCBI Taxonomy" id="32244"/>
    <lineage>
        <taxon>Eukaryota</taxon>
        <taxon>Viridiplantae</taxon>
        <taxon>Streptophyta</taxon>
        <taxon>Embryophyta</taxon>
        <taxon>Tracheophyta</taxon>
        <taxon>Spermatophyta</taxon>
        <taxon>Magnoliopsida</taxon>
        <taxon>eudicotyledons</taxon>
        <taxon>Gunneridae</taxon>
        <taxon>Pentapetalae</taxon>
        <taxon>rosids</taxon>
        <taxon>fabids</taxon>
        <taxon>Fabales</taxon>
        <taxon>Quillajaceae</taxon>
        <taxon>Quillaja</taxon>
    </lineage>
</organism>
<dbReference type="Gene3D" id="1.10.10.60">
    <property type="entry name" value="Homeodomain-like"/>
    <property type="match status" value="1"/>
</dbReference>
<dbReference type="GO" id="GO:0010158">
    <property type="term" value="P:abaxial cell fate specification"/>
    <property type="evidence" value="ECO:0007669"/>
    <property type="project" value="InterPro"/>
</dbReference>
<evidence type="ECO:0000313" key="10">
    <source>
        <dbReference type="Proteomes" id="UP001163823"/>
    </source>
</evidence>
<dbReference type="InterPro" id="IPR006447">
    <property type="entry name" value="Myb_dom_plants"/>
</dbReference>
<evidence type="ECO:0000259" key="8">
    <source>
        <dbReference type="PROSITE" id="PS51294"/>
    </source>
</evidence>
<protein>
    <submittedName>
        <fullName evidence="9">MYB-like transcription factor family protein</fullName>
    </submittedName>
</protein>
<dbReference type="GO" id="GO:0000976">
    <property type="term" value="F:transcription cis-regulatory region binding"/>
    <property type="evidence" value="ECO:0007669"/>
    <property type="project" value="InterPro"/>
</dbReference>
<dbReference type="EMBL" id="JARAOO010000011">
    <property type="protein sequence ID" value="KAJ7950021.1"/>
    <property type="molecule type" value="Genomic_DNA"/>
</dbReference>
<name>A0AAD7PC29_QUISA</name>
<keyword evidence="2" id="KW-0217">Developmental protein</keyword>
<dbReference type="PANTHER" id="PTHR31496:SF3">
    <property type="entry name" value="TRANSCRIPTION REPRESSOR KAN1"/>
    <property type="match status" value="1"/>
</dbReference>
<keyword evidence="3" id="KW-0221">Differentiation</keyword>
<gene>
    <name evidence="9" type="ORF">O6P43_026264</name>
</gene>
<evidence type="ECO:0000256" key="2">
    <source>
        <dbReference type="ARBA" id="ARBA00022473"/>
    </source>
</evidence>
<evidence type="ECO:0000256" key="5">
    <source>
        <dbReference type="ARBA" id="ARBA00023163"/>
    </source>
</evidence>
<accession>A0AAD7PC29</accession>
<feature type="compositionally biased region" description="Basic and acidic residues" evidence="7">
    <location>
        <begin position="1"/>
        <end position="10"/>
    </location>
</feature>
<evidence type="ECO:0000256" key="3">
    <source>
        <dbReference type="ARBA" id="ARBA00022782"/>
    </source>
</evidence>
<evidence type="ECO:0000256" key="7">
    <source>
        <dbReference type="SAM" id="MobiDB-lite"/>
    </source>
</evidence>
<dbReference type="NCBIfam" id="TIGR01557">
    <property type="entry name" value="myb_SHAQKYF"/>
    <property type="match status" value="1"/>
</dbReference>
<dbReference type="PROSITE" id="PS51294">
    <property type="entry name" value="HTH_MYB"/>
    <property type="match status" value="1"/>
</dbReference>
<dbReference type="InterPro" id="IPR017930">
    <property type="entry name" value="Myb_dom"/>
</dbReference>
<dbReference type="InterPro" id="IPR044847">
    <property type="entry name" value="KAN_fam"/>
</dbReference>
<dbReference type="Proteomes" id="UP001163823">
    <property type="component" value="Chromosome 11"/>
</dbReference>
<dbReference type="InterPro" id="IPR009057">
    <property type="entry name" value="Homeodomain-like_sf"/>
</dbReference>
<evidence type="ECO:0000256" key="1">
    <source>
        <dbReference type="ARBA" id="ARBA00004123"/>
    </source>
</evidence>
<keyword evidence="5" id="KW-0804">Transcription</keyword>
<dbReference type="AlphaFoldDB" id="A0AAD7PC29"/>